<dbReference type="UniPathway" id="UPA00219"/>
<keyword evidence="11" id="KW-0449">Lipoprotein</keyword>
<protein>
    <submittedName>
        <fullName evidence="11">Possible lipoprotein</fullName>
    </submittedName>
</protein>
<dbReference type="Proteomes" id="UP000196581">
    <property type="component" value="Unassembled WGS sequence"/>
</dbReference>
<feature type="active site" description="Proton donor/acceptor" evidence="7">
    <location>
        <position position="468"/>
    </location>
</feature>
<evidence type="ECO:0000256" key="2">
    <source>
        <dbReference type="ARBA" id="ARBA00022679"/>
    </source>
</evidence>
<sequence length="540" mass="56120">MRRRALSAVATAGLAALVLSACTAGPTNPTDPSSDGSTAQSDPAPVVSVVNETIAGDEAADDGTSAQNTAAEAPAGTASASPAADAGSEASAPPSDAVTIEAGEELALTVDGGEFTEVTLVDADHDSVPADAGTFDADQNTADDAADDTAETDGSDDAAEAEGTDSTDEQAMAGGTTDPTHGLMEVGPSSSAATSESDESSETDGTSEQDSAGASGSEDSSAAAGDASAASQGTEWESSTALVTGATYTWEATTVSPDGAEHTATGTVTTPDTTAQEELTANTIIADDQTVGVGAPIAVTFNSTVPEEARAAIEARLSVEVTDADGEPVDVQGSWGWLYDTADGISRVHYRPQEFWPSDVSVDVSLPLEGVEYSPRWYGKEDIELSFDVGRDQRVVADAQSHRMTIERDGEQIADWPASLGTPQAPSYNGTHVVMAKHEFYTMTSERWDYETDVSWAVRIHNNGEFIHAAPWSVGVQGSANVSHGCINLSTERAKEYYDMALYGDPVEITGSSVDLNTEHSDISDWVYSWEDWQDLSALD</sequence>
<dbReference type="InterPro" id="IPR005490">
    <property type="entry name" value="LD_TPept_cat_dom"/>
</dbReference>
<feature type="compositionally biased region" description="Low complexity" evidence="8">
    <location>
        <begin position="69"/>
        <end position="96"/>
    </location>
</feature>
<feature type="region of interest" description="Disordered" evidence="8">
    <location>
        <begin position="56"/>
        <end position="96"/>
    </location>
</feature>
<evidence type="ECO:0000256" key="8">
    <source>
        <dbReference type="SAM" id="MobiDB-lite"/>
    </source>
</evidence>
<gene>
    <name evidence="11" type="ORF">FM105_05135</name>
</gene>
<dbReference type="Gene3D" id="2.40.440.10">
    <property type="entry name" value="L,D-transpeptidase catalytic domain-like"/>
    <property type="match status" value="1"/>
</dbReference>
<proteinExistence type="predicted"/>
<evidence type="ECO:0000256" key="5">
    <source>
        <dbReference type="ARBA" id="ARBA00023315"/>
    </source>
</evidence>
<feature type="domain" description="L,D-TPase catalytic" evidence="10">
    <location>
        <begin position="393"/>
        <end position="510"/>
    </location>
</feature>
<comment type="pathway">
    <text evidence="1 7">Cell wall biogenesis; peptidoglycan biosynthesis.</text>
</comment>
<dbReference type="GO" id="GO:0071972">
    <property type="term" value="F:peptidoglycan L,D-transpeptidase activity"/>
    <property type="evidence" value="ECO:0007669"/>
    <property type="project" value="TreeGrafter"/>
</dbReference>
<dbReference type="Pfam" id="PF03734">
    <property type="entry name" value="YkuD"/>
    <property type="match status" value="1"/>
</dbReference>
<dbReference type="Pfam" id="PF17964">
    <property type="entry name" value="Big_10"/>
    <property type="match status" value="1"/>
</dbReference>
<dbReference type="CDD" id="cd16913">
    <property type="entry name" value="YkuD_like"/>
    <property type="match status" value="1"/>
</dbReference>
<evidence type="ECO:0000256" key="6">
    <source>
        <dbReference type="ARBA" id="ARBA00023316"/>
    </source>
</evidence>
<keyword evidence="2" id="KW-0808">Transferase</keyword>
<feature type="signal peptide" evidence="9">
    <location>
        <begin position="1"/>
        <end position="21"/>
    </location>
</feature>
<keyword evidence="12" id="KW-1185">Reference proteome</keyword>
<accession>A0A1X6X9Q5</accession>
<dbReference type="Gene3D" id="2.60.40.3710">
    <property type="match status" value="1"/>
</dbReference>
<evidence type="ECO:0000256" key="4">
    <source>
        <dbReference type="ARBA" id="ARBA00022984"/>
    </source>
</evidence>
<keyword evidence="4 7" id="KW-0573">Peptidoglycan synthesis</keyword>
<feature type="compositionally biased region" description="Low complexity" evidence="8">
    <location>
        <begin position="208"/>
        <end position="231"/>
    </location>
</feature>
<dbReference type="InterPro" id="IPR050979">
    <property type="entry name" value="LD-transpeptidase"/>
</dbReference>
<name>A0A1X6X9Q5_9MICO</name>
<evidence type="ECO:0000256" key="9">
    <source>
        <dbReference type="SAM" id="SignalP"/>
    </source>
</evidence>
<keyword evidence="9" id="KW-0732">Signal</keyword>
<feature type="region of interest" description="Disordered" evidence="8">
    <location>
        <begin position="26"/>
        <end position="45"/>
    </location>
</feature>
<keyword evidence="3 7" id="KW-0133">Cell shape</keyword>
<dbReference type="PANTHER" id="PTHR30582:SF2">
    <property type="entry name" value="L,D-TRANSPEPTIDASE YCIB-RELATED"/>
    <property type="match status" value="1"/>
</dbReference>
<dbReference type="InterPro" id="IPR038063">
    <property type="entry name" value="Transpep_catalytic_dom"/>
</dbReference>
<dbReference type="InterPro" id="IPR041280">
    <property type="entry name" value="Big_10"/>
</dbReference>
<dbReference type="GO" id="GO:0018104">
    <property type="term" value="P:peptidoglycan-protein cross-linking"/>
    <property type="evidence" value="ECO:0007669"/>
    <property type="project" value="TreeGrafter"/>
</dbReference>
<dbReference type="GO" id="GO:0016746">
    <property type="term" value="F:acyltransferase activity"/>
    <property type="evidence" value="ECO:0007669"/>
    <property type="project" value="UniProtKB-KW"/>
</dbReference>
<dbReference type="SUPFAM" id="SSF141523">
    <property type="entry name" value="L,D-transpeptidase catalytic domain-like"/>
    <property type="match status" value="1"/>
</dbReference>
<evidence type="ECO:0000256" key="7">
    <source>
        <dbReference type="PROSITE-ProRule" id="PRU01373"/>
    </source>
</evidence>
<feature type="compositionally biased region" description="Acidic residues" evidence="8">
    <location>
        <begin position="196"/>
        <end position="207"/>
    </location>
</feature>
<feature type="region of interest" description="Disordered" evidence="8">
    <location>
        <begin position="126"/>
        <end position="238"/>
    </location>
</feature>
<dbReference type="PROSITE" id="PS51257">
    <property type="entry name" value="PROKAR_LIPOPROTEIN"/>
    <property type="match status" value="1"/>
</dbReference>
<feature type="compositionally biased region" description="Polar residues" evidence="8">
    <location>
        <begin position="26"/>
        <end position="41"/>
    </location>
</feature>
<dbReference type="GO" id="GO:0071555">
    <property type="term" value="P:cell wall organization"/>
    <property type="evidence" value="ECO:0007669"/>
    <property type="project" value="UniProtKB-UniRule"/>
</dbReference>
<feature type="chain" id="PRO_5039169962" evidence="9">
    <location>
        <begin position="22"/>
        <end position="540"/>
    </location>
</feature>
<dbReference type="GO" id="GO:0008360">
    <property type="term" value="P:regulation of cell shape"/>
    <property type="evidence" value="ECO:0007669"/>
    <property type="project" value="UniProtKB-UniRule"/>
</dbReference>
<dbReference type="PROSITE" id="PS52029">
    <property type="entry name" value="LD_TPASE"/>
    <property type="match status" value="1"/>
</dbReference>
<evidence type="ECO:0000256" key="1">
    <source>
        <dbReference type="ARBA" id="ARBA00004752"/>
    </source>
</evidence>
<evidence type="ECO:0000259" key="10">
    <source>
        <dbReference type="PROSITE" id="PS52029"/>
    </source>
</evidence>
<reference evidence="12" key="1">
    <citation type="submission" date="2017-02" db="EMBL/GenBank/DDBJ databases">
        <authorList>
            <person name="Dridi B."/>
        </authorList>
    </citation>
    <scope>NUCLEOTIDE SEQUENCE [LARGE SCALE GENOMIC DNA]</scope>
    <source>
        <strain evidence="12">B Co 03.10</strain>
    </source>
</reference>
<feature type="active site" description="Nucleophile" evidence="7">
    <location>
        <position position="486"/>
    </location>
</feature>
<dbReference type="RefSeq" id="WP_087005752.1">
    <property type="nucleotide sequence ID" value="NZ_FWFF01000006.1"/>
</dbReference>
<dbReference type="GO" id="GO:0005576">
    <property type="term" value="C:extracellular region"/>
    <property type="evidence" value="ECO:0007669"/>
    <property type="project" value="TreeGrafter"/>
</dbReference>
<dbReference type="EMBL" id="FWFF01000006">
    <property type="protein sequence ID" value="SLM95869.1"/>
    <property type="molecule type" value="Genomic_DNA"/>
</dbReference>
<dbReference type="AlphaFoldDB" id="A0A1X6X9Q5"/>
<evidence type="ECO:0000256" key="3">
    <source>
        <dbReference type="ARBA" id="ARBA00022960"/>
    </source>
</evidence>
<dbReference type="PANTHER" id="PTHR30582">
    <property type="entry name" value="L,D-TRANSPEPTIDASE"/>
    <property type="match status" value="1"/>
</dbReference>
<evidence type="ECO:0000313" key="12">
    <source>
        <dbReference type="Proteomes" id="UP000196581"/>
    </source>
</evidence>
<feature type="compositionally biased region" description="Acidic residues" evidence="8">
    <location>
        <begin position="144"/>
        <end position="168"/>
    </location>
</feature>
<evidence type="ECO:0000313" key="11">
    <source>
        <dbReference type="EMBL" id="SLM95869.1"/>
    </source>
</evidence>
<keyword evidence="5" id="KW-0012">Acyltransferase</keyword>
<keyword evidence="6 7" id="KW-0961">Cell wall biogenesis/degradation</keyword>
<organism evidence="11 12">
    <name type="scientific">Brevibacterium yomogidense</name>
    <dbReference type="NCBI Taxonomy" id="946573"/>
    <lineage>
        <taxon>Bacteria</taxon>
        <taxon>Bacillati</taxon>
        <taxon>Actinomycetota</taxon>
        <taxon>Actinomycetes</taxon>
        <taxon>Micrococcales</taxon>
        <taxon>Brevibacteriaceae</taxon>
        <taxon>Brevibacterium</taxon>
    </lineage>
</organism>